<dbReference type="Gene3D" id="3.40.50.2000">
    <property type="entry name" value="Glycogen Phosphorylase B"/>
    <property type="match status" value="2"/>
</dbReference>
<dbReference type="CDD" id="cd03801">
    <property type="entry name" value="GT4_PimA-like"/>
    <property type="match status" value="1"/>
</dbReference>
<evidence type="ECO:0000256" key="1">
    <source>
        <dbReference type="ARBA" id="ARBA00022679"/>
    </source>
</evidence>
<dbReference type="GO" id="GO:0016757">
    <property type="term" value="F:glycosyltransferase activity"/>
    <property type="evidence" value="ECO:0007669"/>
    <property type="project" value="TreeGrafter"/>
</dbReference>
<keyword evidence="3" id="KW-1185">Reference proteome</keyword>
<keyword evidence="1 2" id="KW-0808">Transferase</keyword>
<proteinExistence type="predicted"/>
<comment type="caution">
    <text evidence="2">The sequence shown here is derived from an EMBL/GenBank/DDBJ whole genome shotgun (WGS) entry which is preliminary data.</text>
</comment>
<dbReference type="SUPFAM" id="SSF53756">
    <property type="entry name" value="UDP-Glycosyltransferase/glycogen phosphorylase"/>
    <property type="match status" value="1"/>
</dbReference>
<accession>A0A7Y0AHZ5</accession>
<protein>
    <submittedName>
        <fullName evidence="2">Glycosyltransferase</fullName>
    </submittedName>
</protein>
<dbReference type="PANTHER" id="PTHR46401">
    <property type="entry name" value="GLYCOSYLTRANSFERASE WBBK-RELATED"/>
    <property type="match status" value="1"/>
</dbReference>
<dbReference type="Pfam" id="PF13692">
    <property type="entry name" value="Glyco_trans_1_4"/>
    <property type="match status" value="1"/>
</dbReference>
<dbReference type="AlphaFoldDB" id="A0A7Y0AHZ5"/>
<gene>
    <name evidence="2" type="ORF">HHL22_21150</name>
</gene>
<evidence type="ECO:0000313" key="2">
    <source>
        <dbReference type="EMBL" id="NML67716.1"/>
    </source>
</evidence>
<organism evidence="2 3">
    <name type="scientific">Hymenobacter polaris</name>
    <dbReference type="NCBI Taxonomy" id="2682546"/>
    <lineage>
        <taxon>Bacteria</taxon>
        <taxon>Pseudomonadati</taxon>
        <taxon>Bacteroidota</taxon>
        <taxon>Cytophagia</taxon>
        <taxon>Cytophagales</taxon>
        <taxon>Hymenobacteraceae</taxon>
        <taxon>Hymenobacter</taxon>
    </lineage>
</organism>
<dbReference type="Proteomes" id="UP000559626">
    <property type="component" value="Unassembled WGS sequence"/>
</dbReference>
<dbReference type="RefSeq" id="WP_169533367.1">
    <property type="nucleotide sequence ID" value="NZ_JABBGH010000003.1"/>
</dbReference>
<evidence type="ECO:0000313" key="3">
    <source>
        <dbReference type="Proteomes" id="UP000559626"/>
    </source>
</evidence>
<name>A0A7Y0AHZ5_9BACT</name>
<dbReference type="PANTHER" id="PTHR46401:SF2">
    <property type="entry name" value="GLYCOSYLTRANSFERASE WBBK-RELATED"/>
    <property type="match status" value="1"/>
</dbReference>
<reference evidence="2 3" key="1">
    <citation type="submission" date="2020-04" db="EMBL/GenBank/DDBJ databases">
        <title>Hymenobacter polaris sp. nov., isolated from Arctic soil.</title>
        <authorList>
            <person name="Dahal R.H."/>
        </authorList>
    </citation>
    <scope>NUCLEOTIDE SEQUENCE [LARGE SCALE GENOMIC DNA]</scope>
    <source>
        <strain evidence="2 3">RP-2-7</strain>
    </source>
</reference>
<dbReference type="EMBL" id="JABBGH010000003">
    <property type="protein sequence ID" value="NML67716.1"/>
    <property type="molecule type" value="Genomic_DNA"/>
</dbReference>
<dbReference type="GO" id="GO:0009103">
    <property type="term" value="P:lipopolysaccharide biosynthetic process"/>
    <property type="evidence" value="ECO:0007669"/>
    <property type="project" value="TreeGrafter"/>
</dbReference>
<sequence length="403" mass="44967">MKILWLAPYPHPLEPAAHPVPWVGTLANLLKQVPGVELTVLNWTHRIAQPVDEFDRDGMHFIYLKTPKVRTDILTLYQWRIAIVRKYLRAHAHQYDLLHLHGSELQLPAMTAGLRVPKILSVQGIVSDYARVVPKRFSMLKFLWTLAGYYEKRYLPTIHNFICRTTWDKALTAKLSPGCTIFHNWETIRPDFFTAAEQPAPAPLPRPQALFVGGNQIVKGFKELLIGFNEIAQHTNLKLVIVGRLQPADITAVAEKHQLRHVGPDNVECRPFQDGVGLAKLYRESFCLLHPSYIDNSPNSVCEAQLMGLPVVASDVGGVGSLITEGETGLLCTLDPSTLARQTIRLHRDPALHQRIAEQGRALALERHNPDTILQRTLAAYRAVQAAPTGQRAAAAAPVLVAE</sequence>